<gene>
    <name evidence="2" type="ORF">HGG79_05695</name>
</gene>
<protein>
    <submittedName>
        <fullName evidence="2">DUF434 domain-containing protein</fullName>
    </submittedName>
</protein>
<evidence type="ECO:0000313" key="3">
    <source>
        <dbReference type="Proteomes" id="UP000563151"/>
    </source>
</evidence>
<comment type="caution">
    <text evidence="2">The sequence shown here is derived from an EMBL/GenBank/DDBJ whole genome shotgun (WGS) entry which is preliminary data.</text>
</comment>
<dbReference type="InterPro" id="IPR007368">
    <property type="entry name" value="DUF434"/>
</dbReference>
<reference evidence="2 3" key="1">
    <citation type="submission" date="2020-04" db="EMBL/GenBank/DDBJ databases">
        <title>Genomic insights into acetone-butanol-ethanol (ABE) fermentation by sequencing solventogenic clostridia strains.</title>
        <authorList>
            <person name="Brown S."/>
        </authorList>
    </citation>
    <scope>NUCLEOTIDE SEQUENCE [LARGE SCALE GENOMIC DNA]</scope>
    <source>
        <strain evidence="2 3">DJ011</strain>
    </source>
</reference>
<dbReference type="AlphaFoldDB" id="A0A923EA88"/>
<name>A0A923EA88_CLOTT</name>
<proteinExistence type="predicted"/>
<keyword evidence="3" id="KW-1185">Reference proteome</keyword>
<dbReference type="Proteomes" id="UP000563151">
    <property type="component" value="Unassembled WGS sequence"/>
</dbReference>
<feature type="domain" description="DUF434" evidence="1">
    <location>
        <begin position="3"/>
        <end position="39"/>
    </location>
</feature>
<sequence length="69" mass="7900">MLKGASIFIGNHYLLSERQRLALIRAVSSKQDIEMRKNKEVTNNLEKTVINIDGILQTLDNVITNKFEI</sequence>
<evidence type="ECO:0000313" key="2">
    <source>
        <dbReference type="EMBL" id="MBC2397274.1"/>
    </source>
</evidence>
<organism evidence="2 3">
    <name type="scientific">Clostridium tetanomorphum</name>
    <dbReference type="NCBI Taxonomy" id="1553"/>
    <lineage>
        <taxon>Bacteria</taxon>
        <taxon>Bacillati</taxon>
        <taxon>Bacillota</taxon>
        <taxon>Clostridia</taxon>
        <taxon>Eubacteriales</taxon>
        <taxon>Clostridiaceae</taxon>
        <taxon>Clostridium</taxon>
    </lineage>
</organism>
<accession>A0A923EA88</accession>
<evidence type="ECO:0000259" key="1">
    <source>
        <dbReference type="Pfam" id="PF04256"/>
    </source>
</evidence>
<dbReference type="Pfam" id="PF04256">
    <property type="entry name" value="DUF434"/>
    <property type="match status" value="1"/>
</dbReference>
<dbReference type="EMBL" id="JAAZWO010000005">
    <property type="protein sequence ID" value="MBC2397274.1"/>
    <property type="molecule type" value="Genomic_DNA"/>
</dbReference>
<dbReference type="RefSeq" id="WP_035144297.1">
    <property type="nucleotide sequence ID" value="NZ_JAAZWO010000005.1"/>
</dbReference>